<sequence length="111" mass="11979">MMGSRDQILSVYVTAADADEARRIGRALVEEDLAACVNLLPGHTAIYRWGGKVEEGAEAAFLAKTTTGRFDALCARIRALHSYALPCIVAFPVEAGDPEFLDWVRGVVRAG</sequence>
<evidence type="ECO:0000256" key="1">
    <source>
        <dbReference type="ARBA" id="ARBA00010169"/>
    </source>
</evidence>
<organism evidence="2">
    <name type="scientific">uncultured Acetobacteraceae bacterium</name>
    <dbReference type="NCBI Taxonomy" id="169975"/>
    <lineage>
        <taxon>Bacteria</taxon>
        <taxon>Pseudomonadati</taxon>
        <taxon>Pseudomonadota</taxon>
        <taxon>Alphaproteobacteria</taxon>
        <taxon>Acetobacterales</taxon>
        <taxon>Acetobacteraceae</taxon>
        <taxon>environmental samples</taxon>
    </lineage>
</organism>
<dbReference type="PANTHER" id="PTHR23419">
    <property type="entry name" value="DIVALENT CATION TOLERANCE CUTA-RELATED"/>
    <property type="match status" value="1"/>
</dbReference>
<dbReference type="InterPro" id="IPR004323">
    <property type="entry name" value="Ion_tolerance_CutA"/>
</dbReference>
<dbReference type="GO" id="GO:0005507">
    <property type="term" value="F:copper ion binding"/>
    <property type="evidence" value="ECO:0007669"/>
    <property type="project" value="TreeGrafter"/>
</dbReference>
<protein>
    <submittedName>
        <fullName evidence="2">Periplasmic divalent cation tolerance protein CutA</fullName>
    </submittedName>
</protein>
<comment type="similarity">
    <text evidence="1">Belongs to the CutA family.</text>
</comment>
<dbReference type="EMBL" id="CADCTG010000092">
    <property type="protein sequence ID" value="CAA9225741.1"/>
    <property type="molecule type" value="Genomic_DNA"/>
</dbReference>
<dbReference type="InterPro" id="IPR015867">
    <property type="entry name" value="N-reg_PII/ATP_PRibTrfase_C"/>
</dbReference>
<dbReference type="AlphaFoldDB" id="A0A6J4HKG6"/>
<accession>A0A6J4HKG6</accession>
<proteinExistence type="inferred from homology"/>
<name>A0A6J4HKG6_9PROT</name>
<dbReference type="Pfam" id="PF03091">
    <property type="entry name" value="CutA1"/>
    <property type="match status" value="1"/>
</dbReference>
<reference evidence="2" key="1">
    <citation type="submission" date="2020-02" db="EMBL/GenBank/DDBJ databases">
        <authorList>
            <person name="Meier V. D."/>
        </authorList>
    </citation>
    <scope>NUCLEOTIDE SEQUENCE</scope>
    <source>
        <strain evidence="2">AVDCRST_MAG08</strain>
    </source>
</reference>
<dbReference type="Gene3D" id="3.30.70.120">
    <property type="match status" value="1"/>
</dbReference>
<dbReference type="SUPFAM" id="SSF54913">
    <property type="entry name" value="GlnB-like"/>
    <property type="match status" value="1"/>
</dbReference>
<dbReference type="InterPro" id="IPR011322">
    <property type="entry name" value="N-reg_PII-like_a/b"/>
</dbReference>
<dbReference type="PANTHER" id="PTHR23419:SF8">
    <property type="entry name" value="FI09726P"/>
    <property type="match status" value="1"/>
</dbReference>
<evidence type="ECO:0000313" key="2">
    <source>
        <dbReference type="EMBL" id="CAA9225741.1"/>
    </source>
</evidence>
<dbReference type="GO" id="GO:0010038">
    <property type="term" value="P:response to metal ion"/>
    <property type="evidence" value="ECO:0007669"/>
    <property type="project" value="InterPro"/>
</dbReference>
<gene>
    <name evidence="2" type="ORF">AVDCRST_MAG08-914</name>
</gene>